<feature type="region of interest" description="Disordered" evidence="2">
    <location>
        <begin position="130"/>
        <end position="168"/>
    </location>
</feature>
<evidence type="ECO:0000256" key="2">
    <source>
        <dbReference type="SAM" id="MobiDB-lite"/>
    </source>
</evidence>
<sequence>MSGSFEIRPRGGDLEGGVSSSRRTADHHRGGDDALFDEFNNTLARLEGAGRDRGSTSGLITQIEQLASVVERQAQELRVARGAAAKLEGENERMRQMLHALIAAIDAGETRLFGTVERAERRLRELIDTGTALPEPSHQVQAPRPRAARPIREPEPGRPAKPSIRVIE</sequence>
<accession>A0A512DIM7</accession>
<reference evidence="3 4" key="1">
    <citation type="submission" date="2019-07" db="EMBL/GenBank/DDBJ databases">
        <title>Whole genome shotgun sequence of Skermanella aerolata NBRC 106429.</title>
        <authorList>
            <person name="Hosoyama A."/>
            <person name="Uohara A."/>
            <person name="Ohji S."/>
            <person name="Ichikawa N."/>
        </authorList>
    </citation>
    <scope>NUCLEOTIDE SEQUENCE [LARGE SCALE GENOMIC DNA]</scope>
    <source>
        <strain evidence="3 4">NBRC 106429</strain>
    </source>
</reference>
<feature type="coiled-coil region" evidence="1">
    <location>
        <begin position="70"/>
        <end position="104"/>
    </location>
</feature>
<dbReference type="AlphaFoldDB" id="A0A512DIM7"/>
<evidence type="ECO:0000313" key="4">
    <source>
        <dbReference type="Proteomes" id="UP000321523"/>
    </source>
</evidence>
<evidence type="ECO:0000313" key="3">
    <source>
        <dbReference type="EMBL" id="GEO36327.1"/>
    </source>
</evidence>
<protein>
    <submittedName>
        <fullName evidence="3">Uncharacterized protein</fullName>
    </submittedName>
</protein>
<keyword evidence="4" id="KW-1185">Reference proteome</keyword>
<dbReference type="RefSeq" id="WP_147040036.1">
    <property type="nucleotide sequence ID" value="NZ_BJYZ01000002.1"/>
</dbReference>
<dbReference type="Proteomes" id="UP000321523">
    <property type="component" value="Unassembled WGS sequence"/>
</dbReference>
<proteinExistence type="predicted"/>
<feature type="compositionally biased region" description="Basic and acidic residues" evidence="2">
    <location>
        <begin position="23"/>
        <end position="32"/>
    </location>
</feature>
<gene>
    <name evidence="3" type="ORF">SAE02_04750</name>
</gene>
<organism evidence="3 4">
    <name type="scientific">Skermanella aerolata</name>
    <dbReference type="NCBI Taxonomy" id="393310"/>
    <lineage>
        <taxon>Bacteria</taxon>
        <taxon>Pseudomonadati</taxon>
        <taxon>Pseudomonadota</taxon>
        <taxon>Alphaproteobacteria</taxon>
        <taxon>Rhodospirillales</taxon>
        <taxon>Azospirillaceae</taxon>
        <taxon>Skermanella</taxon>
    </lineage>
</organism>
<dbReference type="EMBL" id="BJYZ01000002">
    <property type="protein sequence ID" value="GEO36327.1"/>
    <property type="molecule type" value="Genomic_DNA"/>
</dbReference>
<evidence type="ECO:0000256" key="1">
    <source>
        <dbReference type="SAM" id="Coils"/>
    </source>
</evidence>
<keyword evidence="1" id="KW-0175">Coiled coil</keyword>
<dbReference type="OrthoDB" id="7348580at2"/>
<feature type="region of interest" description="Disordered" evidence="2">
    <location>
        <begin position="1"/>
        <end position="34"/>
    </location>
</feature>
<name>A0A512DIM7_9PROT</name>
<comment type="caution">
    <text evidence="3">The sequence shown here is derived from an EMBL/GenBank/DDBJ whole genome shotgun (WGS) entry which is preliminary data.</text>
</comment>